<accession>H8FQC8</accession>
<keyword evidence="2" id="KW-1185">Reference proteome</keyword>
<dbReference type="OrthoDB" id="6287162at2"/>
<dbReference type="eggNOG" id="COG0367">
    <property type="taxonomic scope" value="Bacteria"/>
</dbReference>
<evidence type="ECO:0008006" key="3">
    <source>
        <dbReference type="Google" id="ProtNLM"/>
    </source>
</evidence>
<comment type="caution">
    <text evidence="1">The sequence shown here is derived from an EMBL/GenBank/DDBJ whole genome shotgun (WGS) entry which is preliminary data.</text>
</comment>
<dbReference type="Proteomes" id="UP000004169">
    <property type="component" value="Unassembled WGS sequence"/>
</dbReference>
<evidence type="ECO:0000313" key="1">
    <source>
        <dbReference type="EMBL" id="CCG40566.1"/>
    </source>
</evidence>
<dbReference type="STRING" id="1150626.PHAMO_210077"/>
<gene>
    <name evidence="1" type="ORF">PHAMO_210077</name>
</gene>
<reference evidence="1 2" key="1">
    <citation type="journal article" date="2012" name="J. Bacteriol.">
        <title>Draft Genome Sequence of the Purple Photosynthetic Bacterium Phaeospirillum molischianum DSM120, a Particularly Versatile Bacterium.</title>
        <authorList>
            <person name="Duquesne K."/>
            <person name="Prima V."/>
            <person name="Ji B."/>
            <person name="Rouy Z."/>
            <person name="Medigue C."/>
            <person name="Talla E."/>
            <person name="Sturgis J.N."/>
        </authorList>
    </citation>
    <scope>NUCLEOTIDE SEQUENCE [LARGE SCALE GENOMIC DNA]</scope>
    <source>
        <strain evidence="2">DSM120</strain>
    </source>
</reference>
<proteinExistence type="predicted"/>
<dbReference type="InterPro" id="IPR014729">
    <property type="entry name" value="Rossmann-like_a/b/a_fold"/>
</dbReference>
<protein>
    <recommendedName>
        <fullName evidence="3">Asparagine synthetase domain-containing protein</fullName>
    </recommendedName>
</protein>
<dbReference type="EMBL" id="CAHP01000014">
    <property type="protein sequence ID" value="CCG40566.1"/>
    <property type="molecule type" value="Genomic_DNA"/>
</dbReference>
<dbReference type="AlphaFoldDB" id="H8FQC8"/>
<organism evidence="1 2">
    <name type="scientific">Magnetospirillum molischianum DSM 120</name>
    <dbReference type="NCBI Taxonomy" id="1150626"/>
    <lineage>
        <taxon>Bacteria</taxon>
        <taxon>Pseudomonadati</taxon>
        <taxon>Pseudomonadota</taxon>
        <taxon>Alphaproteobacteria</taxon>
        <taxon>Rhodospirillales</taxon>
        <taxon>Rhodospirillaceae</taxon>
        <taxon>Magnetospirillum</taxon>
    </lineage>
</organism>
<sequence length="579" mass="64842">MGVFILAVGPGRADAARRADAALVAGGLALAALIETVDFRLSVFRKLNGEGGTFVSCGDGDFACCTGTLIKNGLIGAEALAALWAEFDPDDLDPWKNTQGHWCAVLRKRGRVHVINDRLNVNKIYHDGTLTVLSNAFVALCEMGRPGAPNRQGCYEYVWNGVPFGTKTLFDAIVSLPNNAVTTLEGGRVQVRNRASAYTPQPMERVELDDIADVYNARLRGLFRLYARHWPRQVSSALSGGYDSRLLLALLHDAGMEPSLFVYGAEESSDVRVAKAVSAGEGLALRHIDKAEHPRVSPSDYAALMARNVIAFDGWKTDGLFDGGADLDDRRARSANGQALMNGSVGEIFRNFYYMRDTAYSLRDVVWTFYSRYDPAACTEAFSPRRYEDNVIAEIAQAVGLPNSGRVPRPSVEMIYPLFRGRYWTARDTAINQRFGTALYPYLEPSVFDGTWDIPLDLKNFGRLEGRMIQRLSPSLASHTSNYGFDFTGPVPWRYRVKMTLNSCRPPWMRRLSYRHQWRRMGPMPYFLGPDYLSMVIDTSFPFMRQLFRVDRVHDAEAFNRLCTVEYLCQRYGAALDIL</sequence>
<dbReference type="RefSeq" id="WP_002726936.1">
    <property type="nucleotide sequence ID" value="NZ_CAHP01000014.1"/>
</dbReference>
<dbReference type="Gene3D" id="3.40.50.620">
    <property type="entry name" value="HUPs"/>
    <property type="match status" value="1"/>
</dbReference>
<evidence type="ECO:0000313" key="2">
    <source>
        <dbReference type="Proteomes" id="UP000004169"/>
    </source>
</evidence>
<name>H8FQC8_MAGML</name>
<dbReference type="SUPFAM" id="SSF52402">
    <property type="entry name" value="Adenine nucleotide alpha hydrolases-like"/>
    <property type="match status" value="1"/>
</dbReference>